<keyword evidence="1" id="KW-0808">Transferase</keyword>
<evidence type="ECO:0000313" key="7">
    <source>
        <dbReference type="Proteomes" id="UP001589793"/>
    </source>
</evidence>
<dbReference type="PANTHER" id="PTHR24421">
    <property type="entry name" value="NITRATE/NITRITE SENSOR PROTEIN NARX-RELATED"/>
    <property type="match status" value="1"/>
</dbReference>
<feature type="coiled-coil region" evidence="4">
    <location>
        <begin position="248"/>
        <end position="275"/>
    </location>
</feature>
<gene>
    <name evidence="6" type="ORF">ACFFF6_05015</name>
</gene>
<keyword evidence="3" id="KW-0902">Two-component regulatory system</keyword>
<proteinExistence type="predicted"/>
<keyword evidence="2 6" id="KW-0418">Kinase</keyword>
<feature type="domain" description="Histidine kinase/HSP90-like ATPase" evidence="5">
    <location>
        <begin position="311"/>
        <end position="405"/>
    </location>
</feature>
<dbReference type="Pfam" id="PF07730">
    <property type="entry name" value="HisKA_3"/>
    <property type="match status" value="1"/>
</dbReference>
<organism evidence="6 7">
    <name type="scientific">Brachybacterium hainanense</name>
    <dbReference type="NCBI Taxonomy" id="1541174"/>
    <lineage>
        <taxon>Bacteria</taxon>
        <taxon>Bacillati</taxon>
        <taxon>Actinomycetota</taxon>
        <taxon>Actinomycetes</taxon>
        <taxon>Micrococcales</taxon>
        <taxon>Dermabacteraceae</taxon>
        <taxon>Brachybacterium</taxon>
    </lineage>
</organism>
<keyword evidence="7" id="KW-1185">Reference proteome</keyword>
<dbReference type="InterPro" id="IPR003594">
    <property type="entry name" value="HATPase_dom"/>
</dbReference>
<reference evidence="6 7" key="1">
    <citation type="submission" date="2024-09" db="EMBL/GenBank/DDBJ databases">
        <authorList>
            <person name="Sun Q."/>
            <person name="Mori K."/>
        </authorList>
    </citation>
    <scope>NUCLEOTIDE SEQUENCE [LARGE SCALE GENOMIC DNA]</scope>
    <source>
        <strain evidence="6 7">CICC 10874</strain>
    </source>
</reference>
<evidence type="ECO:0000259" key="5">
    <source>
        <dbReference type="SMART" id="SM00387"/>
    </source>
</evidence>
<protein>
    <submittedName>
        <fullName evidence="6">Sensor histidine kinase</fullName>
    </submittedName>
</protein>
<dbReference type="InterPro" id="IPR011712">
    <property type="entry name" value="Sig_transdc_His_kin_sub3_dim/P"/>
</dbReference>
<evidence type="ECO:0000313" key="6">
    <source>
        <dbReference type="EMBL" id="MFC0673316.1"/>
    </source>
</evidence>
<comment type="caution">
    <text evidence="6">The sequence shown here is derived from an EMBL/GenBank/DDBJ whole genome shotgun (WGS) entry which is preliminary data.</text>
</comment>
<dbReference type="PANTHER" id="PTHR24421:SF56">
    <property type="entry name" value="OXYGEN SENSOR HISTIDINE KINASE RESPONSE REGULATOR DOST"/>
    <property type="match status" value="1"/>
</dbReference>
<dbReference type="Gene3D" id="1.20.5.1930">
    <property type="match status" value="1"/>
</dbReference>
<sequence length="406" mass="42836">MSLPLSPPLPHRLPQDRVRLQDLAVQVLAAEDVEDALALLVDTVREDLGAVSTALVLPLGEGRWSYELVTGPVSPYLLGREVDLAAPLGRALIAADGSAMEHLASIRLELRAIGAAVGGDRVGDGGVGQDTGDGRRTVPAAVSLVRGGAHGIGALIAFTPACGVPMRSDCRERLDAVAALLGLTLDGMGGSGETLEDERRRIARDLHDLAIQELFAVGMELESLTRALTSEVPAPSDARLRAGVEASVRGVENAVAQIRQVVQSLRREREEATLTERLRHETGLAAAGLGFLPTLSLPTPPADIDAEVDDTIAEDVVAVVRECLANAARHAQASAVAVSITVFWEGVDRVLQVAVSDNGRGIDPAVSRRSGLANMASRARRHSGWVDALELEKGTMISWRVTLPPT</sequence>
<dbReference type="EMBL" id="JBHLSV010000005">
    <property type="protein sequence ID" value="MFC0673316.1"/>
    <property type="molecule type" value="Genomic_DNA"/>
</dbReference>
<dbReference type="SMART" id="SM00387">
    <property type="entry name" value="HATPase_c"/>
    <property type="match status" value="1"/>
</dbReference>
<evidence type="ECO:0000256" key="1">
    <source>
        <dbReference type="ARBA" id="ARBA00022679"/>
    </source>
</evidence>
<keyword evidence="4" id="KW-0175">Coiled coil</keyword>
<dbReference type="InterPro" id="IPR036890">
    <property type="entry name" value="HATPase_C_sf"/>
</dbReference>
<name>A0ABV6R8K6_9MICO</name>
<dbReference type="Gene3D" id="3.30.565.10">
    <property type="entry name" value="Histidine kinase-like ATPase, C-terminal domain"/>
    <property type="match status" value="1"/>
</dbReference>
<dbReference type="Pfam" id="PF02518">
    <property type="entry name" value="HATPase_c"/>
    <property type="match status" value="1"/>
</dbReference>
<dbReference type="SUPFAM" id="SSF55874">
    <property type="entry name" value="ATPase domain of HSP90 chaperone/DNA topoisomerase II/histidine kinase"/>
    <property type="match status" value="1"/>
</dbReference>
<dbReference type="GO" id="GO:0016301">
    <property type="term" value="F:kinase activity"/>
    <property type="evidence" value="ECO:0007669"/>
    <property type="project" value="UniProtKB-KW"/>
</dbReference>
<accession>A0ABV6R8K6</accession>
<evidence type="ECO:0000256" key="2">
    <source>
        <dbReference type="ARBA" id="ARBA00022777"/>
    </source>
</evidence>
<dbReference type="InterPro" id="IPR050482">
    <property type="entry name" value="Sensor_HK_TwoCompSys"/>
</dbReference>
<evidence type="ECO:0000256" key="3">
    <source>
        <dbReference type="ARBA" id="ARBA00023012"/>
    </source>
</evidence>
<dbReference type="Proteomes" id="UP001589793">
    <property type="component" value="Unassembled WGS sequence"/>
</dbReference>
<dbReference type="RefSeq" id="WP_376978797.1">
    <property type="nucleotide sequence ID" value="NZ_JBHLSV010000005.1"/>
</dbReference>
<evidence type="ECO:0000256" key="4">
    <source>
        <dbReference type="SAM" id="Coils"/>
    </source>
</evidence>